<keyword evidence="5" id="KW-1185">Reference proteome</keyword>
<dbReference type="SMART" id="SM00304">
    <property type="entry name" value="HAMP"/>
    <property type="match status" value="1"/>
</dbReference>
<evidence type="ECO:0000256" key="1">
    <source>
        <dbReference type="SAM" id="Phobius"/>
    </source>
</evidence>
<keyword evidence="1" id="KW-1133">Transmembrane helix</keyword>
<name>A0ABV7TYH6_9NEIS</name>
<dbReference type="Pfam" id="PF21623">
    <property type="entry name" value="HK_sensor_dom_bact"/>
    <property type="match status" value="1"/>
</dbReference>
<dbReference type="CDD" id="cd06225">
    <property type="entry name" value="HAMP"/>
    <property type="match status" value="1"/>
</dbReference>
<dbReference type="InterPro" id="IPR029151">
    <property type="entry name" value="Sensor-like_sf"/>
</dbReference>
<dbReference type="Gene3D" id="3.30.450.20">
    <property type="entry name" value="PAS domain"/>
    <property type="match status" value="1"/>
</dbReference>
<dbReference type="GO" id="GO:0052621">
    <property type="term" value="F:diguanylate cyclase activity"/>
    <property type="evidence" value="ECO:0007669"/>
    <property type="project" value="UniProtKB-EC"/>
</dbReference>
<proteinExistence type="predicted"/>
<dbReference type="PROSITE" id="PS50885">
    <property type="entry name" value="HAMP"/>
    <property type="match status" value="1"/>
</dbReference>
<dbReference type="SMART" id="SM00267">
    <property type="entry name" value="GGDEF"/>
    <property type="match status" value="1"/>
</dbReference>
<dbReference type="PANTHER" id="PTHR46663">
    <property type="entry name" value="DIGUANYLATE CYCLASE DGCT-RELATED"/>
    <property type="match status" value="1"/>
</dbReference>
<evidence type="ECO:0000259" key="3">
    <source>
        <dbReference type="PROSITE" id="PS50887"/>
    </source>
</evidence>
<keyword evidence="1" id="KW-0472">Membrane</keyword>
<dbReference type="CDD" id="cd01949">
    <property type="entry name" value="GGDEF"/>
    <property type="match status" value="1"/>
</dbReference>
<evidence type="ECO:0000313" key="4">
    <source>
        <dbReference type="EMBL" id="MFC3627817.1"/>
    </source>
</evidence>
<comment type="caution">
    <text evidence="4">The sequence shown here is derived from an EMBL/GenBank/DDBJ whole genome shotgun (WGS) entry which is preliminary data.</text>
</comment>
<accession>A0ABV7TYH6</accession>
<dbReference type="Pfam" id="PF00990">
    <property type="entry name" value="GGDEF"/>
    <property type="match status" value="1"/>
</dbReference>
<reference evidence="5" key="1">
    <citation type="journal article" date="2019" name="Int. J. Syst. Evol. Microbiol.">
        <title>The Global Catalogue of Microorganisms (GCM) 10K type strain sequencing project: providing services to taxonomists for standard genome sequencing and annotation.</title>
        <authorList>
            <consortium name="The Broad Institute Genomics Platform"/>
            <consortium name="The Broad Institute Genome Sequencing Center for Infectious Disease"/>
            <person name="Wu L."/>
            <person name="Ma J."/>
        </authorList>
    </citation>
    <scope>NUCLEOTIDE SEQUENCE [LARGE SCALE GENOMIC DNA]</scope>
    <source>
        <strain evidence="5">KCTC 42195</strain>
    </source>
</reference>
<dbReference type="RefSeq" id="WP_390281857.1">
    <property type="nucleotide sequence ID" value="NZ_JBHRYH010000046.1"/>
</dbReference>
<dbReference type="SUPFAM" id="SSF55073">
    <property type="entry name" value="Nucleotide cyclase"/>
    <property type="match status" value="1"/>
</dbReference>
<dbReference type="PROSITE" id="PS50887">
    <property type="entry name" value="GGDEF"/>
    <property type="match status" value="1"/>
</dbReference>
<keyword evidence="4" id="KW-0548">Nucleotidyltransferase</keyword>
<evidence type="ECO:0000313" key="5">
    <source>
        <dbReference type="Proteomes" id="UP001595636"/>
    </source>
</evidence>
<dbReference type="CDD" id="cd18773">
    <property type="entry name" value="PDC1_HK_sensor"/>
    <property type="match status" value="1"/>
</dbReference>
<feature type="domain" description="HAMP" evidence="2">
    <location>
        <begin position="340"/>
        <end position="392"/>
    </location>
</feature>
<dbReference type="EC" id="2.7.7.65" evidence="4"/>
<dbReference type="Gene3D" id="3.30.70.270">
    <property type="match status" value="1"/>
</dbReference>
<dbReference type="SUPFAM" id="SSF103190">
    <property type="entry name" value="Sensory domain-like"/>
    <property type="match status" value="1"/>
</dbReference>
<organism evidence="4 5">
    <name type="scientific">Vogesella amnigena</name>
    <dbReference type="NCBI Taxonomy" id="1507449"/>
    <lineage>
        <taxon>Bacteria</taxon>
        <taxon>Pseudomonadati</taxon>
        <taxon>Pseudomonadota</taxon>
        <taxon>Betaproteobacteria</taxon>
        <taxon>Neisseriales</taxon>
        <taxon>Chromobacteriaceae</taxon>
        <taxon>Vogesella</taxon>
    </lineage>
</organism>
<dbReference type="InterPro" id="IPR052163">
    <property type="entry name" value="DGC-Regulatory_Protein"/>
</dbReference>
<evidence type="ECO:0000259" key="2">
    <source>
        <dbReference type="PROSITE" id="PS50885"/>
    </source>
</evidence>
<dbReference type="InterPro" id="IPR000160">
    <property type="entry name" value="GGDEF_dom"/>
</dbReference>
<dbReference type="PANTHER" id="PTHR46663:SF2">
    <property type="entry name" value="GGDEF DOMAIN-CONTAINING PROTEIN"/>
    <property type="match status" value="1"/>
</dbReference>
<keyword evidence="1" id="KW-0812">Transmembrane</keyword>
<dbReference type="InterPro" id="IPR043128">
    <property type="entry name" value="Rev_trsase/Diguanyl_cyclase"/>
</dbReference>
<feature type="domain" description="GGDEF" evidence="3">
    <location>
        <begin position="435"/>
        <end position="568"/>
    </location>
</feature>
<gene>
    <name evidence="4" type="ORF">ACFOKJ_16975</name>
</gene>
<dbReference type="Proteomes" id="UP001595636">
    <property type="component" value="Unassembled WGS sequence"/>
</dbReference>
<dbReference type="InterPro" id="IPR048760">
    <property type="entry name" value="VP0354-like_sensor_dom"/>
</dbReference>
<dbReference type="Gene3D" id="6.10.340.10">
    <property type="match status" value="1"/>
</dbReference>
<protein>
    <submittedName>
        <fullName evidence="4">Diguanylate cyclase domain-containing protein</fullName>
        <ecNumber evidence="4">2.7.7.65</ecNumber>
    </submittedName>
</protein>
<sequence length="570" mass="62225">MKSGIAVKLAILLAVVGVTAAALTGAYSYGVSRQLLVEASQQSLLAATQVLGRRIDTGLQEVVRNLQILARHPAARSMLRQGDAGSRQQLDELFELMMRANPAYFQIRLISAADFGLERVRVDRQGASFVRVADDDLQEKGHFSYVSETLKQPPGSVYMSRITINHERGVHAGAERPSMQLAMPVEDDKGKPLGVVVINLDVDGMFALLAVDLPADFRLFLANGDGDILLHPDHAKVFGFDRGRRVLIQEEFAATAALVDGRQSRVVFQDVAGSGALQSALLAFVQQPLGPRSEERQLFVGLAQPLSSAREGAQRFGQLILVSVLVLGLLGILVAMLLARLALRPLRQLTDAAQRFGRGEGTSELPVARDDEIGELARSFRQMQQQIGEQMDSLQASQQQLQQLAQYDPLTGLPNRRMLQDRMDLAISRARRHDEQLALLFIDLDNFKDINDGWGHDAGDIVLMEVAHRLRQSVRAVDTVARLGGDEFVILLDVPGSRQDIINIVIKLLEQLSLGIPFQGITLRVGASVGISLFPDDGASPAALLVSADRAMYQVKARGRGGYGFAVLQE</sequence>
<dbReference type="InterPro" id="IPR029787">
    <property type="entry name" value="Nucleotide_cyclase"/>
</dbReference>
<dbReference type="NCBIfam" id="TIGR00254">
    <property type="entry name" value="GGDEF"/>
    <property type="match status" value="1"/>
</dbReference>
<dbReference type="SUPFAM" id="SSF158472">
    <property type="entry name" value="HAMP domain-like"/>
    <property type="match status" value="1"/>
</dbReference>
<keyword evidence="4" id="KW-0808">Transferase</keyword>
<feature type="transmembrane region" description="Helical" evidence="1">
    <location>
        <begin position="316"/>
        <end position="339"/>
    </location>
</feature>
<dbReference type="Pfam" id="PF00672">
    <property type="entry name" value="HAMP"/>
    <property type="match status" value="1"/>
</dbReference>
<dbReference type="EMBL" id="JBHRYH010000046">
    <property type="protein sequence ID" value="MFC3627817.1"/>
    <property type="molecule type" value="Genomic_DNA"/>
</dbReference>
<dbReference type="InterPro" id="IPR003660">
    <property type="entry name" value="HAMP_dom"/>
</dbReference>